<dbReference type="InterPro" id="IPR001932">
    <property type="entry name" value="PPM-type_phosphatase-like_dom"/>
</dbReference>
<gene>
    <name evidence="3" type="primary">MPUL0B11700</name>
    <name evidence="3" type="ORF">METSCH_B11700</name>
</gene>
<evidence type="ECO:0000313" key="3">
    <source>
        <dbReference type="EMBL" id="QBM87956.1"/>
    </source>
</evidence>
<evidence type="ECO:0000259" key="2">
    <source>
        <dbReference type="PROSITE" id="PS51746"/>
    </source>
</evidence>
<keyword evidence="1" id="KW-0464">Manganese</keyword>
<dbReference type="PANTHER" id="PTHR12320:SF1">
    <property type="entry name" value="PROTEIN PHOSPHATASE PTC7 HOMOLOG"/>
    <property type="match status" value="1"/>
</dbReference>
<feature type="domain" description="PPM-type phosphatase" evidence="2">
    <location>
        <begin position="155"/>
        <end position="409"/>
    </location>
</feature>
<name>A0A4P6XNZ8_9ASCO</name>
<protein>
    <recommendedName>
        <fullName evidence="1">Protein phosphatase</fullName>
        <ecNumber evidence="1">3.1.3.16</ecNumber>
    </recommendedName>
</protein>
<keyword evidence="1" id="KW-0479">Metal-binding</keyword>
<organism evidence="3 4">
    <name type="scientific">Metschnikowia aff. pulcherrima</name>
    <dbReference type="NCBI Taxonomy" id="2163413"/>
    <lineage>
        <taxon>Eukaryota</taxon>
        <taxon>Fungi</taxon>
        <taxon>Dikarya</taxon>
        <taxon>Ascomycota</taxon>
        <taxon>Saccharomycotina</taxon>
        <taxon>Pichiomycetes</taxon>
        <taxon>Metschnikowiaceae</taxon>
        <taxon>Metschnikowia</taxon>
    </lineage>
</organism>
<dbReference type="Proteomes" id="UP000292447">
    <property type="component" value="Chromosome II"/>
</dbReference>
<dbReference type="GO" id="GO:0004722">
    <property type="term" value="F:protein serine/threonine phosphatase activity"/>
    <property type="evidence" value="ECO:0007669"/>
    <property type="project" value="UniProtKB-EC"/>
</dbReference>
<comment type="catalytic activity">
    <reaction evidence="1">
        <text>O-phospho-L-threonyl-[protein] + H2O = L-threonyl-[protein] + phosphate</text>
        <dbReference type="Rhea" id="RHEA:47004"/>
        <dbReference type="Rhea" id="RHEA-COMP:11060"/>
        <dbReference type="Rhea" id="RHEA-COMP:11605"/>
        <dbReference type="ChEBI" id="CHEBI:15377"/>
        <dbReference type="ChEBI" id="CHEBI:30013"/>
        <dbReference type="ChEBI" id="CHEBI:43474"/>
        <dbReference type="ChEBI" id="CHEBI:61977"/>
        <dbReference type="EC" id="3.1.3.16"/>
    </reaction>
</comment>
<sequence>MVPVPRQGYIVRPGALTRPWQNPQRLHFLRLYFLKKPFSDQNQNIAAKKGAENEPELDSKLNPLRALKRLLGLTKLPRQKSLEARERRENAASPFIKYPLVTHDQMRRLATDKFRFDVGYALYAHHSLNSAPTVHSLSDLTDPTQLNSLLPRRRPHGLPVDTLSIKAGDDAMLVLPSVVAIADGVSGWDSAHALLGIWARLMLETLSRLMTEYKLSHAPHTMNARDIKQVLDDSFLHTSHLMDLQQLGGSSTLVWGMLSGSTLKYVSIGDSRLFVVRNGLIVCTNTELAEDLYPQQIGTQTLNKLPSDMAVVDEFGLQEHDLVVVCSDGVTDNLFEWEILDLLLSHLSMETPNLRAVCSKILAQCKLVAFDDNAYTPYNAKVNKLPSKFGALASLGGKMDDMSLCIARVVPNSQRSA</sequence>
<dbReference type="PROSITE" id="PS51746">
    <property type="entry name" value="PPM_2"/>
    <property type="match status" value="1"/>
</dbReference>
<dbReference type="EC" id="3.1.3.16" evidence="1"/>
<evidence type="ECO:0000313" key="4">
    <source>
        <dbReference type="Proteomes" id="UP000292447"/>
    </source>
</evidence>
<dbReference type="Gene3D" id="3.60.40.10">
    <property type="entry name" value="PPM-type phosphatase domain"/>
    <property type="match status" value="1"/>
</dbReference>
<dbReference type="InterPro" id="IPR036457">
    <property type="entry name" value="PPM-type-like_dom_sf"/>
</dbReference>
<comment type="catalytic activity">
    <reaction evidence="1">
        <text>O-phospho-L-seryl-[protein] + H2O = L-seryl-[protein] + phosphate</text>
        <dbReference type="Rhea" id="RHEA:20629"/>
        <dbReference type="Rhea" id="RHEA-COMP:9863"/>
        <dbReference type="Rhea" id="RHEA-COMP:11604"/>
        <dbReference type="ChEBI" id="CHEBI:15377"/>
        <dbReference type="ChEBI" id="CHEBI:29999"/>
        <dbReference type="ChEBI" id="CHEBI:43474"/>
        <dbReference type="ChEBI" id="CHEBI:83421"/>
        <dbReference type="EC" id="3.1.3.16"/>
    </reaction>
</comment>
<comment type="cofactor">
    <cofactor evidence="1">
        <name>Mg(2+)</name>
        <dbReference type="ChEBI" id="CHEBI:18420"/>
    </cofactor>
</comment>
<dbReference type="PANTHER" id="PTHR12320">
    <property type="entry name" value="PROTEIN PHOSPHATASE 2C"/>
    <property type="match status" value="1"/>
</dbReference>
<reference evidence="4" key="1">
    <citation type="submission" date="2019-03" db="EMBL/GenBank/DDBJ databases">
        <title>Snf2 controls pulcherriminic acid biosynthesis and connects pigmentation and antifungal activity of the yeast Metschnikowia pulcherrima.</title>
        <authorList>
            <person name="Gore-Lloyd D."/>
            <person name="Sumann I."/>
            <person name="Brachmann A.O."/>
            <person name="Schneeberger K."/>
            <person name="Ortiz-Merino R.A."/>
            <person name="Moreno-Beltran M."/>
            <person name="Schlaefli M."/>
            <person name="Kirner P."/>
            <person name="Santos Kron A."/>
            <person name="Wolfe K.H."/>
            <person name="Piel J."/>
            <person name="Ahrens C.H."/>
            <person name="Henk D."/>
            <person name="Freimoser F.M."/>
        </authorList>
    </citation>
    <scope>NUCLEOTIDE SEQUENCE [LARGE SCALE GENOMIC DNA]</scope>
    <source>
        <strain evidence="4">APC 1.2</strain>
    </source>
</reference>
<dbReference type="Pfam" id="PF13672">
    <property type="entry name" value="PP2C_2"/>
    <property type="match status" value="1"/>
</dbReference>
<dbReference type="InterPro" id="IPR039123">
    <property type="entry name" value="PPTC7"/>
</dbReference>
<keyword evidence="4" id="KW-1185">Reference proteome</keyword>
<evidence type="ECO:0000256" key="1">
    <source>
        <dbReference type="RuleBase" id="RU366020"/>
    </source>
</evidence>
<dbReference type="SMART" id="SM00332">
    <property type="entry name" value="PP2Cc"/>
    <property type="match status" value="1"/>
</dbReference>
<proteinExistence type="inferred from homology"/>
<keyword evidence="1" id="KW-0460">Magnesium</keyword>
<dbReference type="GO" id="GO:0046872">
    <property type="term" value="F:metal ion binding"/>
    <property type="evidence" value="ECO:0007669"/>
    <property type="project" value="UniProtKB-UniRule"/>
</dbReference>
<comment type="cofactor">
    <cofactor evidence="1">
        <name>Mn(2+)</name>
        <dbReference type="ChEBI" id="CHEBI:29035"/>
    </cofactor>
</comment>
<dbReference type="SUPFAM" id="SSF81606">
    <property type="entry name" value="PP2C-like"/>
    <property type="match status" value="1"/>
</dbReference>
<dbReference type="STRING" id="2163413.A0A4P6XNZ8"/>
<keyword evidence="1" id="KW-0378">Hydrolase</keyword>
<dbReference type="AlphaFoldDB" id="A0A4P6XNZ8"/>
<comment type="similarity">
    <text evidence="1">Belongs to the PP2C family.</text>
</comment>
<keyword evidence="1" id="KW-0904">Protein phosphatase</keyword>
<dbReference type="EMBL" id="CP034457">
    <property type="protein sequence ID" value="QBM87956.1"/>
    <property type="molecule type" value="Genomic_DNA"/>
</dbReference>
<accession>A0A4P6XNZ8</accession>